<dbReference type="EMBL" id="GBXM01091304">
    <property type="protein sequence ID" value="JAH17273.1"/>
    <property type="molecule type" value="Transcribed_RNA"/>
</dbReference>
<name>A0A0E9QML3_ANGAN</name>
<reference evidence="1" key="2">
    <citation type="journal article" date="2015" name="Fish Shellfish Immunol.">
        <title>Early steps in the European eel (Anguilla anguilla)-Vibrio vulnificus interaction in the gills: Role of the RtxA13 toxin.</title>
        <authorList>
            <person name="Callol A."/>
            <person name="Pajuelo D."/>
            <person name="Ebbesson L."/>
            <person name="Teles M."/>
            <person name="MacKenzie S."/>
            <person name="Amaro C."/>
        </authorList>
    </citation>
    <scope>NUCLEOTIDE SEQUENCE</scope>
</reference>
<evidence type="ECO:0000313" key="1">
    <source>
        <dbReference type="EMBL" id="JAH17273.1"/>
    </source>
</evidence>
<proteinExistence type="predicted"/>
<reference evidence="1" key="1">
    <citation type="submission" date="2014-11" db="EMBL/GenBank/DDBJ databases">
        <authorList>
            <person name="Amaro Gonzalez C."/>
        </authorList>
    </citation>
    <scope>NUCLEOTIDE SEQUENCE</scope>
</reference>
<accession>A0A0E9QML3</accession>
<dbReference type="AlphaFoldDB" id="A0A0E9QML3"/>
<protein>
    <submittedName>
        <fullName evidence="1">Uncharacterized protein</fullName>
    </submittedName>
</protein>
<sequence length="17" mass="1840">MTTSPQSGSSGYQFSKF</sequence>
<organism evidence="1">
    <name type="scientific">Anguilla anguilla</name>
    <name type="common">European freshwater eel</name>
    <name type="synonym">Muraena anguilla</name>
    <dbReference type="NCBI Taxonomy" id="7936"/>
    <lineage>
        <taxon>Eukaryota</taxon>
        <taxon>Metazoa</taxon>
        <taxon>Chordata</taxon>
        <taxon>Craniata</taxon>
        <taxon>Vertebrata</taxon>
        <taxon>Euteleostomi</taxon>
        <taxon>Actinopterygii</taxon>
        <taxon>Neopterygii</taxon>
        <taxon>Teleostei</taxon>
        <taxon>Anguilliformes</taxon>
        <taxon>Anguillidae</taxon>
        <taxon>Anguilla</taxon>
    </lineage>
</organism>